<evidence type="ECO:0000313" key="7">
    <source>
        <dbReference type="Proteomes" id="UP001271007"/>
    </source>
</evidence>
<evidence type="ECO:0000256" key="5">
    <source>
        <dbReference type="SAM" id="Phobius"/>
    </source>
</evidence>
<comment type="caution">
    <text evidence="6">The sequence shown here is derived from an EMBL/GenBank/DDBJ whole genome shotgun (WGS) entry which is preliminary data.</text>
</comment>
<dbReference type="Pfam" id="PF02238">
    <property type="entry name" value="COX7a"/>
    <property type="match status" value="1"/>
</dbReference>
<keyword evidence="5" id="KW-0812">Transmembrane</keyword>
<organism evidence="6 7">
    <name type="scientific">Extremus antarcticus</name>
    <dbReference type="NCBI Taxonomy" id="702011"/>
    <lineage>
        <taxon>Eukaryota</taxon>
        <taxon>Fungi</taxon>
        <taxon>Dikarya</taxon>
        <taxon>Ascomycota</taxon>
        <taxon>Pezizomycotina</taxon>
        <taxon>Dothideomycetes</taxon>
        <taxon>Dothideomycetidae</taxon>
        <taxon>Mycosphaerellales</taxon>
        <taxon>Extremaceae</taxon>
        <taxon>Extremus</taxon>
    </lineage>
</organism>
<evidence type="ECO:0000313" key="6">
    <source>
        <dbReference type="EMBL" id="KAK3051581.1"/>
    </source>
</evidence>
<proteinExistence type="predicted"/>
<protein>
    <submittedName>
        <fullName evidence="6">Uncharacterized protein</fullName>
    </submittedName>
</protein>
<evidence type="ECO:0000256" key="1">
    <source>
        <dbReference type="ARBA" id="ARBA00004273"/>
    </source>
</evidence>
<reference evidence="6" key="1">
    <citation type="submission" date="2023-04" db="EMBL/GenBank/DDBJ databases">
        <title>Black Yeasts Isolated from many extreme environments.</title>
        <authorList>
            <person name="Coleine C."/>
            <person name="Stajich J.E."/>
            <person name="Selbmann L."/>
        </authorList>
    </citation>
    <scope>NUCLEOTIDE SEQUENCE</scope>
    <source>
        <strain evidence="6">CCFEE 5312</strain>
    </source>
</reference>
<dbReference type="AlphaFoldDB" id="A0AAJ0DJL9"/>
<keyword evidence="4 5" id="KW-0472">Membrane</keyword>
<evidence type="ECO:0000256" key="2">
    <source>
        <dbReference type="ARBA" id="ARBA00022792"/>
    </source>
</evidence>
<dbReference type="GO" id="GO:0005743">
    <property type="term" value="C:mitochondrial inner membrane"/>
    <property type="evidence" value="ECO:0007669"/>
    <property type="project" value="UniProtKB-SubCell"/>
</dbReference>
<feature type="transmembrane region" description="Helical" evidence="5">
    <location>
        <begin position="47"/>
        <end position="68"/>
    </location>
</feature>
<keyword evidence="2" id="KW-0999">Mitochondrion inner membrane</keyword>
<comment type="subcellular location">
    <subcellularLocation>
        <location evidence="1">Mitochondrion inner membrane</location>
    </subcellularLocation>
</comment>
<accession>A0AAJ0DJL9</accession>
<dbReference type="InterPro" id="IPR039297">
    <property type="entry name" value="COX7a"/>
</dbReference>
<keyword evidence="7" id="KW-1185">Reference proteome</keyword>
<dbReference type="Proteomes" id="UP001271007">
    <property type="component" value="Unassembled WGS sequence"/>
</dbReference>
<keyword evidence="3" id="KW-0496">Mitochondrion</keyword>
<name>A0AAJ0DJL9_9PEZI</name>
<evidence type="ECO:0000256" key="3">
    <source>
        <dbReference type="ARBA" id="ARBA00023128"/>
    </source>
</evidence>
<dbReference type="EMBL" id="JAWDJX010000025">
    <property type="protein sequence ID" value="KAK3051581.1"/>
    <property type="molecule type" value="Genomic_DNA"/>
</dbReference>
<sequence length="78" mass="9365">MRSTLVRRIGMPQFPGLYRQNNVPKWQKIHQAHDGLRQWDKGPRAKYMLYPYYALLISTTSASMYMMVRMVLGHKTWY</sequence>
<keyword evidence="5" id="KW-1133">Transmembrane helix</keyword>
<evidence type="ECO:0000256" key="4">
    <source>
        <dbReference type="ARBA" id="ARBA00023136"/>
    </source>
</evidence>
<gene>
    <name evidence="6" type="ORF">LTR09_007236</name>
</gene>